<dbReference type="PRINTS" id="PR01010">
    <property type="entry name" value="FLGPRINGFLGI"/>
</dbReference>
<keyword evidence="6" id="KW-0966">Cell projection</keyword>
<dbReference type="RefSeq" id="WP_090893793.1">
    <property type="nucleotide sequence ID" value="NZ_CZPZ01000001.1"/>
</dbReference>
<dbReference type="STRING" id="1742973.COMA2_10179"/>
<evidence type="ECO:0000256" key="5">
    <source>
        <dbReference type="HAMAP-Rule" id="MF_00416"/>
    </source>
</evidence>
<dbReference type="AlphaFoldDB" id="A0A0S4L2Y1"/>
<gene>
    <name evidence="5 6" type="primary">flgI</name>
    <name evidence="6" type="ORF">COMA2_10179</name>
</gene>
<feature type="chain" id="PRO_5008995626" description="Flagellar P-ring protein" evidence="5">
    <location>
        <begin position="27"/>
        <end position="379"/>
    </location>
</feature>
<keyword evidence="6" id="KW-0969">Cilium</keyword>
<evidence type="ECO:0000256" key="2">
    <source>
        <dbReference type="ARBA" id="ARBA00004117"/>
    </source>
</evidence>
<dbReference type="PANTHER" id="PTHR30381">
    <property type="entry name" value="FLAGELLAR P-RING PERIPLASMIC PROTEIN FLGI"/>
    <property type="match status" value="1"/>
</dbReference>
<accession>A0A0S4L2Y1</accession>
<evidence type="ECO:0000256" key="3">
    <source>
        <dbReference type="ARBA" id="ARBA00022729"/>
    </source>
</evidence>
<dbReference type="GO" id="GO:0005198">
    <property type="term" value="F:structural molecule activity"/>
    <property type="evidence" value="ECO:0007669"/>
    <property type="project" value="InterPro"/>
</dbReference>
<keyword evidence="4 5" id="KW-0975">Bacterial flagellum</keyword>
<proteinExistence type="inferred from homology"/>
<organism evidence="6 7">
    <name type="scientific">Candidatus Nitrospira nitrificans</name>
    <dbReference type="NCBI Taxonomy" id="1742973"/>
    <lineage>
        <taxon>Bacteria</taxon>
        <taxon>Pseudomonadati</taxon>
        <taxon>Nitrospirota</taxon>
        <taxon>Nitrospiria</taxon>
        <taxon>Nitrospirales</taxon>
        <taxon>Nitrospiraceae</taxon>
        <taxon>Nitrospira</taxon>
    </lineage>
</organism>
<dbReference type="PANTHER" id="PTHR30381:SF0">
    <property type="entry name" value="FLAGELLAR P-RING PROTEIN"/>
    <property type="match status" value="1"/>
</dbReference>
<dbReference type="Pfam" id="PF02119">
    <property type="entry name" value="FlgI"/>
    <property type="match status" value="1"/>
</dbReference>
<evidence type="ECO:0000256" key="4">
    <source>
        <dbReference type="ARBA" id="ARBA00023143"/>
    </source>
</evidence>
<comment type="subcellular location">
    <subcellularLocation>
        <location evidence="2 5">Bacterial flagellum basal body</location>
    </subcellularLocation>
</comment>
<dbReference type="InterPro" id="IPR001782">
    <property type="entry name" value="Flag_FlgI"/>
</dbReference>
<keyword evidence="3 5" id="KW-0732">Signal</keyword>
<keyword evidence="7" id="KW-1185">Reference proteome</keyword>
<name>A0A0S4L2Y1_9BACT</name>
<dbReference type="HAMAP" id="MF_00416">
    <property type="entry name" value="FlgI"/>
    <property type="match status" value="1"/>
</dbReference>
<feature type="signal peptide" evidence="5">
    <location>
        <begin position="1"/>
        <end position="26"/>
    </location>
</feature>
<dbReference type="NCBIfam" id="NF003676">
    <property type="entry name" value="PRK05303.1"/>
    <property type="match status" value="1"/>
</dbReference>
<dbReference type="GO" id="GO:0030288">
    <property type="term" value="C:outer membrane-bounded periplasmic space"/>
    <property type="evidence" value="ECO:0007669"/>
    <property type="project" value="InterPro"/>
</dbReference>
<dbReference type="OrthoDB" id="9786431at2"/>
<evidence type="ECO:0000313" key="7">
    <source>
        <dbReference type="Proteomes" id="UP000198736"/>
    </source>
</evidence>
<protein>
    <recommendedName>
        <fullName evidence="5">Flagellar P-ring protein</fullName>
    </recommendedName>
    <alternativeName>
        <fullName evidence="5">Basal body P-ring protein</fullName>
    </alternativeName>
</protein>
<evidence type="ECO:0000256" key="1">
    <source>
        <dbReference type="ARBA" id="ARBA00002591"/>
    </source>
</evidence>
<comment type="similarity">
    <text evidence="5">Belongs to the FlgI family.</text>
</comment>
<sequence length="379" mass="39053" precursor="true">MVKRSISIVSALILTGGLLMPSGADAVRIKDIGVIEGVRENQLLGYGLVVGLDSTGDRVIGGQFTIQAMMSMLNKMGVNLVIDPIQLLTRNIASVMVTAKLPPFSKPGMTLDAVVSSMANAKSLQGGTLLLTPLKAANQQVFAVAQGPVSIGGFLGGTGGAGGATVVKNHQSAGVIPGGAIIEKELPVNIDSWETVSVLLRQPDFTTAIRTAEAIESAFGKGSASAVNAGSVKATIPQVFQGRVVEYIASIEGLDVTVDSIAKVVVNERTGTVVLGEHVRISTCAISHGNLTISVKNTLNVSQPPAPLIGSSAGQTTVTPDVQTEVKEQESRLLVVDETVTLGEVVRALNAVGVTPRDLVAILSALRSAGALQANLEII</sequence>
<reference evidence="7" key="1">
    <citation type="submission" date="2015-10" db="EMBL/GenBank/DDBJ databases">
        <authorList>
            <person name="Luecker S."/>
            <person name="Luecker S."/>
        </authorList>
    </citation>
    <scope>NUCLEOTIDE SEQUENCE [LARGE SCALE GENOMIC DNA]</scope>
</reference>
<dbReference type="EMBL" id="CZPZ01000001">
    <property type="protein sequence ID" value="CUS31567.1"/>
    <property type="molecule type" value="Genomic_DNA"/>
</dbReference>
<dbReference type="GO" id="GO:0071973">
    <property type="term" value="P:bacterial-type flagellum-dependent cell motility"/>
    <property type="evidence" value="ECO:0007669"/>
    <property type="project" value="InterPro"/>
</dbReference>
<keyword evidence="6" id="KW-0282">Flagellum</keyword>
<dbReference type="Proteomes" id="UP000198736">
    <property type="component" value="Unassembled WGS sequence"/>
</dbReference>
<evidence type="ECO:0000313" key="6">
    <source>
        <dbReference type="EMBL" id="CUS31567.1"/>
    </source>
</evidence>
<comment type="subunit">
    <text evidence="5">The basal body constitutes a major portion of the flagellar organelle and consists of four rings (L,P,S, and M) mounted on a central rod.</text>
</comment>
<dbReference type="GO" id="GO:0009428">
    <property type="term" value="C:bacterial-type flagellum basal body, distal rod, P ring"/>
    <property type="evidence" value="ECO:0007669"/>
    <property type="project" value="InterPro"/>
</dbReference>
<comment type="function">
    <text evidence="1 5">Assembles around the rod to form the L-ring and probably protects the motor/basal body from shearing forces during rotation.</text>
</comment>